<evidence type="ECO:0000313" key="3">
    <source>
        <dbReference type="Proteomes" id="UP000233766"/>
    </source>
</evidence>
<evidence type="ECO:0000256" key="1">
    <source>
        <dbReference type="SAM" id="SignalP"/>
    </source>
</evidence>
<dbReference type="AlphaFoldDB" id="A0A2N3WXG4"/>
<proteinExistence type="predicted"/>
<gene>
    <name evidence="2" type="ORF">ATK86_0565</name>
</gene>
<feature type="signal peptide" evidence="1">
    <location>
        <begin position="1"/>
        <end position="26"/>
    </location>
</feature>
<feature type="chain" id="PRO_5014930641" evidence="1">
    <location>
        <begin position="27"/>
        <end position="70"/>
    </location>
</feature>
<accession>A0A2N3WXG4</accession>
<protein>
    <submittedName>
        <fullName evidence="2">Uncharacterized protein</fullName>
    </submittedName>
</protein>
<evidence type="ECO:0000313" key="2">
    <source>
        <dbReference type="EMBL" id="PKV98544.1"/>
    </source>
</evidence>
<sequence length="70" mass="6796">MNKLAASSALALFLLASAVGANSAHAQQPVADTGSSSLDVLCSPVGGLLVAAGSAENPYGPLLVAVCSNR</sequence>
<organism evidence="2 3">
    <name type="scientific">Nocardia fluminea</name>
    <dbReference type="NCBI Taxonomy" id="134984"/>
    <lineage>
        <taxon>Bacteria</taxon>
        <taxon>Bacillati</taxon>
        <taxon>Actinomycetota</taxon>
        <taxon>Actinomycetes</taxon>
        <taxon>Mycobacteriales</taxon>
        <taxon>Nocardiaceae</taxon>
        <taxon>Nocardia</taxon>
    </lineage>
</organism>
<dbReference type="RefSeq" id="WP_143875868.1">
    <property type="nucleotide sequence ID" value="NZ_PJMW01000001.1"/>
</dbReference>
<dbReference type="Proteomes" id="UP000233766">
    <property type="component" value="Unassembled WGS sequence"/>
</dbReference>
<name>A0A2N3WXG4_9NOCA</name>
<comment type="caution">
    <text evidence="2">The sequence shown here is derived from an EMBL/GenBank/DDBJ whole genome shotgun (WGS) entry which is preliminary data.</text>
</comment>
<keyword evidence="3" id="KW-1185">Reference proteome</keyword>
<dbReference type="OrthoDB" id="4570853at2"/>
<keyword evidence="1" id="KW-0732">Signal</keyword>
<reference evidence="2 3" key="1">
    <citation type="submission" date="2017-12" db="EMBL/GenBank/DDBJ databases">
        <title>Sequencing the genomes of 1000 Actinobacteria strains.</title>
        <authorList>
            <person name="Klenk H.-P."/>
        </authorList>
    </citation>
    <scope>NUCLEOTIDE SEQUENCE [LARGE SCALE GENOMIC DNA]</scope>
    <source>
        <strain evidence="2 3">DSM 44489</strain>
    </source>
</reference>
<dbReference type="EMBL" id="PJMW01000001">
    <property type="protein sequence ID" value="PKV98544.1"/>
    <property type="molecule type" value="Genomic_DNA"/>
</dbReference>